<evidence type="ECO:0000256" key="2">
    <source>
        <dbReference type="ARBA" id="ARBA00022747"/>
    </source>
</evidence>
<proteinExistence type="inferred from homology"/>
<evidence type="ECO:0000256" key="1">
    <source>
        <dbReference type="ARBA" id="ARBA00010923"/>
    </source>
</evidence>
<dbReference type="Proteomes" id="UP000004210">
    <property type="component" value="Unassembled WGS sequence"/>
</dbReference>
<comment type="similarity">
    <text evidence="1">Belongs to the type-I restriction system S methylase family.</text>
</comment>
<keyword evidence="6" id="KW-1185">Reference proteome</keyword>
<dbReference type="PANTHER" id="PTHR30408">
    <property type="entry name" value="TYPE-1 RESTRICTION ENZYME ECOKI SPECIFICITY PROTEIN"/>
    <property type="match status" value="1"/>
</dbReference>
<dbReference type="GO" id="GO:0009307">
    <property type="term" value="P:DNA restriction-modification system"/>
    <property type="evidence" value="ECO:0007669"/>
    <property type="project" value="UniProtKB-KW"/>
</dbReference>
<keyword evidence="2" id="KW-0680">Restriction system</keyword>
<evidence type="ECO:0000313" key="5">
    <source>
        <dbReference type="EMBL" id="EIL87997.1"/>
    </source>
</evidence>
<dbReference type="REBASE" id="51905">
    <property type="entry name" value="S.Rsp18449ORF14370P"/>
</dbReference>
<dbReference type="CDD" id="cd17287">
    <property type="entry name" value="RMtype1_S_EcoN10ORF171P_TRD2-CR2_like"/>
    <property type="match status" value="1"/>
</dbReference>
<evidence type="ECO:0000256" key="3">
    <source>
        <dbReference type="ARBA" id="ARBA00023125"/>
    </source>
</evidence>
<dbReference type="GO" id="GO:0003677">
    <property type="term" value="F:DNA binding"/>
    <property type="evidence" value="ECO:0007669"/>
    <property type="project" value="UniProtKB-KW"/>
</dbReference>
<comment type="caution">
    <text evidence="5">The sequence shown here is derived from an EMBL/GenBank/DDBJ whole genome shotgun (WGS) entry which is preliminary data.</text>
</comment>
<sequence>MKAQLEEVDTARQAAQTQVRDVVLLRSRLLQQTFAALRDAPRKVLGEWARTTSGSTPPRGDKRYWSPAEIPWVKTGEVAFAPITQTEEAISRQALADCSLTLLPPQTVLIAMYGQGKTRGQSAMLQIEATTNQACFAILPNDTWDVDFLHHWLMASYEDLRGLSDGRGGNQANLNGALLNALEIPAPDIVGQRRTVAVLKTQLAEAAAIHQAATTQLAEIERLPQRLLAQAFNPSTTQGDVT</sequence>
<name>I4VLA6_9GAMM</name>
<dbReference type="EMBL" id="AJXU01000065">
    <property type="protein sequence ID" value="EIL87997.1"/>
    <property type="molecule type" value="Genomic_DNA"/>
</dbReference>
<dbReference type="PANTHER" id="PTHR30408:SF12">
    <property type="entry name" value="TYPE I RESTRICTION ENZYME MJAVIII SPECIFICITY SUBUNIT"/>
    <property type="match status" value="1"/>
</dbReference>
<evidence type="ECO:0000313" key="6">
    <source>
        <dbReference type="Proteomes" id="UP000004210"/>
    </source>
</evidence>
<dbReference type="eggNOG" id="COG0732">
    <property type="taxonomic scope" value="Bacteria"/>
</dbReference>
<evidence type="ECO:0000259" key="4">
    <source>
        <dbReference type="Pfam" id="PF01420"/>
    </source>
</evidence>
<feature type="domain" description="Type I restriction modification DNA specificity" evidence="4">
    <location>
        <begin position="53"/>
        <end position="214"/>
    </location>
</feature>
<dbReference type="PATRIC" id="fig|1163408.3.peg.2914"/>
<dbReference type="InterPro" id="IPR000055">
    <property type="entry name" value="Restrct_endonuc_typeI_TRD"/>
</dbReference>
<dbReference type="InterPro" id="IPR052021">
    <property type="entry name" value="Type-I_RS_S_subunit"/>
</dbReference>
<dbReference type="Gene3D" id="3.90.220.20">
    <property type="entry name" value="DNA methylase specificity domains"/>
    <property type="match status" value="1"/>
</dbReference>
<dbReference type="InterPro" id="IPR044946">
    <property type="entry name" value="Restrct_endonuc_typeI_TRD_sf"/>
</dbReference>
<dbReference type="SUPFAM" id="SSF116734">
    <property type="entry name" value="DNA methylase specificity domain"/>
    <property type="match status" value="1"/>
</dbReference>
<protein>
    <submittedName>
        <fullName evidence="5">Restriction modification system DNA specificity domain-containing protein</fullName>
    </submittedName>
</protein>
<accession>I4VLA6</accession>
<dbReference type="STRING" id="1163408.UU9_14360"/>
<dbReference type="Pfam" id="PF01420">
    <property type="entry name" value="Methylase_S"/>
    <property type="match status" value="1"/>
</dbReference>
<organism evidence="5 6">
    <name type="scientific">Rhodanobacter fulvus Jip2</name>
    <dbReference type="NCBI Taxonomy" id="1163408"/>
    <lineage>
        <taxon>Bacteria</taxon>
        <taxon>Pseudomonadati</taxon>
        <taxon>Pseudomonadota</taxon>
        <taxon>Gammaproteobacteria</taxon>
        <taxon>Lysobacterales</taxon>
        <taxon>Rhodanobacteraceae</taxon>
        <taxon>Rhodanobacter</taxon>
    </lineage>
</organism>
<dbReference type="AlphaFoldDB" id="I4VLA6"/>
<reference evidence="5 6" key="1">
    <citation type="journal article" date="2012" name="J. Bacteriol.">
        <title>Genome sequences for six rhodanobacter strains, isolated from soils and the terrestrial subsurface, with variable denitrification capabilities.</title>
        <authorList>
            <person name="Kostka J.E."/>
            <person name="Green S.J."/>
            <person name="Rishishwar L."/>
            <person name="Prakash O."/>
            <person name="Katz L.S."/>
            <person name="Marino-Ramirez L."/>
            <person name="Jordan I.K."/>
            <person name="Munk C."/>
            <person name="Ivanova N."/>
            <person name="Mikhailova N."/>
            <person name="Watson D.B."/>
            <person name="Brown S.D."/>
            <person name="Palumbo A.V."/>
            <person name="Brooks S.C."/>
        </authorList>
    </citation>
    <scope>NUCLEOTIDE SEQUENCE [LARGE SCALE GENOMIC DNA]</scope>
    <source>
        <strain evidence="6">Jip2T</strain>
    </source>
</reference>
<keyword evidence="3" id="KW-0238">DNA-binding</keyword>
<gene>
    <name evidence="5" type="ORF">UU9_14360</name>
</gene>